<name>A0AAW5JS05_9FIRM</name>
<comment type="caution">
    <text evidence="1">The sequence shown here is derived from an EMBL/GenBank/DDBJ whole genome shotgun (WGS) entry which is preliminary data.</text>
</comment>
<evidence type="ECO:0000313" key="1">
    <source>
        <dbReference type="EMBL" id="MCQ4770398.1"/>
    </source>
</evidence>
<dbReference type="EMBL" id="JANFYS010000014">
    <property type="protein sequence ID" value="MCQ4770398.1"/>
    <property type="molecule type" value="Genomic_DNA"/>
</dbReference>
<proteinExistence type="predicted"/>
<sequence>MRRPPAGDHEMESMRQLLEETSGTLLECIDAELDAPEACACRDRMEWK</sequence>
<accession>A0AAW5JS05</accession>
<protein>
    <submittedName>
        <fullName evidence="1">Uncharacterized protein</fullName>
    </submittedName>
</protein>
<reference evidence="1" key="1">
    <citation type="submission" date="2022-06" db="EMBL/GenBank/DDBJ databases">
        <title>Isolation of gut microbiota from human fecal samples.</title>
        <authorList>
            <person name="Pamer E.G."/>
            <person name="Barat B."/>
            <person name="Waligurski E."/>
            <person name="Medina S."/>
            <person name="Paddock L."/>
            <person name="Mostad J."/>
        </authorList>
    </citation>
    <scope>NUCLEOTIDE SEQUENCE</scope>
    <source>
        <strain evidence="1">DFI.9.91</strain>
    </source>
</reference>
<dbReference type="Proteomes" id="UP001204562">
    <property type="component" value="Unassembled WGS sequence"/>
</dbReference>
<organism evidence="1 2">
    <name type="scientific">Intestinimonas massiliensis</name>
    <name type="common">ex Afouda et al. 2020</name>
    <dbReference type="NCBI Taxonomy" id="1673721"/>
    <lineage>
        <taxon>Bacteria</taxon>
        <taxon>Bacillati</taxon>
        <taxon>Bacillota</taxon>
        <taxon>Clostridia</taxon>
        <taxon>Eubacteriales</taxon>
        <taxon>Intestinimonas</taxon>
    </lineage>
</organism>
<gene>
    <name evidence="1" type="ORF">NE579_07970</name>
</gene>
<dbReference type="AlphaFoldDB" id="A0AAW5JS05"/>
<evidence type="ECO:0000313" key="2">
    <source>
        <dbReference type="Proteomes" id="UP001204562"/>
    </source>
</evidence>